<dbReference type="EMBL" id="SPVH01000006">
    <property type="protein sequence ID" value="TFW12469.1"/>
    <property type="molecule type" value="Genomic_DNA"/>
</dbReference>
<dbReference type="GO" id="GO:0000287">
    <property type="term" value="F:magnesium ion binding"/>
    <property type="evidence" value="ECO:0007669"/>
    <property type="project" value="TreeGrafter"/>
</dbReference>
<keyword evidence="3 6" id="KW-0479">Metal-binding</keyword>
<feature type="binding site" evidence="5">
    <location>
        <position position="120"/>
    </location>
    <ligand>
        <name>substrate</name>
    </ligand>
</feature>
<dbReference type="PANTHER" id="PTHR32308">
    <property type="entry name" value="LYASE BETA SUBUNIT, PUTATIVE (AFU_ORTHOLOGUE AFUA_4G13030)-RELATED"/>
    <property type="match status" value="1"/>
</dbReference>
<evidence type="ECO:0000256" key="4">
    <source>
        <dbReference type="ARBA" id="ARBA00022842"/>
    </source>
</evidence>
<protein>
    <submittedName>
        <fullName evidence="8">CoA ester lyase</fullName>
    </submittedName>
</protein>
<organism evidence="8 9">
    <name type="scientific">Brevundimonas intermedia</name>
    <dbReference type="NCBI Taxonomy" id="74315"/>
    <lineage>
        <taxon>Bacteria</taxon>
        <taxon>Pseudomonadati</taxon>
        <taxon>Pseudomonadota</taxon>
        <taxon>Alphaproteobacteria</taxon>
        <taxon>Caulobacterales</taxon>
        <taxon>Caulobacteraceae</taxon>
        <taxon>Brevundimonas</taxon>
    </lineage>
</organism>
<comment type="caution">
    <text evidence="8">The sequence shown here is derived from an EMBL/GenBank/DDBJ whole genome shotgun (WGS) entry which is preliminary data.</text>
</comment>
<sequence>MRSDRVRSVLYLPASNARAIEKARTLDCDVAVLDLEDAVAPEAKAAARAAAVEAVRGGGFGPRLGVRINGLDTDWGPDDLAAMKAAGATLVVAPKVETPEAVHALSAGLGKGCALWAMIETPRALMTLADIASADGALDGLMLGVNDLGKALGTGALGTGASADREPFKPWLAMLVAAARANGLLAIDGVFNRIDDADGLAAEAAQGRLYGFDGKSLIHPSQIAAAKAAFSPSDAEIVQARAVVAAFAQPEAGNQGAIRVDGAMVERLHLEQAKALLARAQG</sequence>
<dbReference type="InterPro" id="IPR005000">
    <property type="entry name" value="Aldolase/citrate-lyase_domain"/>
</dbReference>
<dbReference type="InterPro" id="IPR011206">
    <property type="entry name" value="Citrate_lyase_beta/mcl1/mcl2"/>
</dbReference>
<dbReference type="SUPFAM" id="SSF51621">
    <property type="entry name" value="Phosphoenolpyruvate/pyruvate domain"/>
    <property type="match status" value="1"/>
</dbReference>
<dbReference type="Proteomes" id="UP000298216">
    <property type="component" value="Unassembled WGS sequence"/>
</dbReference>
<dbReference type="GO" id="GO:0006107">
    <property type="term" value="P:oxaloacetate metabolic process"/>
    <property type="evidence" value="ECO:0007669"/>
    <property type="project" value="TreeGrafter"/>
</dbReference>
<accession>A0A4Y9RXT1</accession>
<dbReference type="InterPro" id="IPR040442">
    <property type="entry name" value="Pyrv_kinase-like_dom_sf"/>
</dbReference>
<feature type="domain" description="HpcH/HpaI aldolase/citrate lyase" evidence="7">
    <location>
        <begin position="7"/>
        <end position="220"/>
    </location>
</feature>
<keyword evidence="8" id="KW-0456">Lyase</keyword>
<gene>
    <name evidence="8" type="ORF">EGY25_10700</name>
</gene>
<evidence type="ECO:0000256" key="5">
    <source>
        <dbReference type="PIRSR" id="PIRSR015582-1"/>
    </source>
</evidence>
<dbReference type="PANTHER" id="PTHR32308:SF10">
    <property type="entry name" value="CITRATE LYASE SUBUNIT BETA"/>
    <property type="match status" value="1"/>
</dbReference>
<evidence type="ECO:0000259" key="7">
    <source>
        <dbReference type="Pfam" id="PF03328"/>
    </source>
</evidence>
<evidence type="ECO:0000256" key="6">
    <source>
        <dbReference type="PIRSR" id="PIRSR015582-2"/>
    </source>
</evidence>
<comment type="similarity">
    <text evidence="2">Belongs to the HpcH/HpaI aldolase family.</text>
</comment>
<feature type="binding site" evidence="6">
    <location>
        <position position="147"/>
    </location>
    <ligand>
        <name>Mg(2+)</name>
        <dbReference type="ChEBI" id="CHEBI:18420"/>
    </ligand>
</feature>
<evidence type="ECO:0000256" key="1">
    <source>
        <dbReference type="ARBA" id="ARBA00001946"/>
    </source>
</evidence>
<evidence type="ECO:0000256" key="3">
    <source>
        <dbReference type="ARBA" id="ARBA00022723"/>
    </source>
</evidence>
<dbReference type="OrthoDB" id="9800547at2"/>
<feature type="binding site" evidence="6">
    <location>
        <position position="120"/>
    </location>
    <ligand>
        <name>Mg(2+)</name>
        <dbReference type="ChEBI" id="CHEBI:18420"/>
    </ligand>
</feature>
<reference evidence="8 9" key="1">
    <citation type="submission" date="2019-03" db="EMBL/GenBank/DDBJ databases">
        <title>Draft genome of Brevundimonas sp. a heavy metal resistant soil bacteria.</title>
        <authorList>
            <person name="Soto J."/>
        </authorList>
    </citation>
    <scope>NUCLEOTIDE SEQUENCE [LARGE SCALE GENOMIC DNA]</scope>
    <source>
        <strain evidence="8 9">B-10</strain>
    </source>
</reference>
<dbReference type="GO" id="GO:0016829">
    <property type="term" value="F:lyase activity"/>
    <property type="evidence" value="ECO:0007669"/>
    <property type="project" value="UniProtKB-KW"/>
</dbReference>
<keyword evidence="4 6" id="KW-0460">Magnesium</keyword>
<proteinExistence type="inferred from homology"/>
<dbReference type="InterPro" id="IPR015813">
    <property type="entry name" value="Pyrv/PenolPyrv_kinase-like_dom"/>
</dbReference>
<dbReference type="Pfam" id="PF03328">
    <property type="entry name" value="HpcH_HpaI"/>
    <property type="match status" value="1"/>
</dbReference>
<comment type="cofactor">
    <cofactor evidence="1">
        <name>Mg(2+)</name>
        <dbReference type="ChEBI" id="CHEBI:18420"/>
    </cofactor>
</comment>
<dbReference type="RefSeq" id="WP_135194949.1">
    <property type="nucleotide sequence ID" value="NZ_SPVH01000006.1"/>
</dbReference>
<evidence type="ECO:0000313" key="9">
    <source>
        <dbReference type="Proteomes" id="UP000298216"/>
    </source>
</evidence>
<evidence type="ECO:0000256" key="2">
    <source>
        <dbReference type="ARBA" id="ARBA00005568"/>
    </source>
</evidence>
<feature type="binding site" evidence="5">
    <location>
        <position position="67"/>
    </location>
    <ligand>
        <name>substrate</name>
    </ligand>
</feature>
<name>A0A4Y9RXT1_9CAUL</name>
<dbReference type="PIRSF" id="PIRSF015582">
    <property type="entry name" value="Cit_lyase_B"/>
    <property type="match status" value="1"/>
</dbReference>
<keyword evidence="9" id="KW-1185">Reference proteome</keyword>
<dbReference type="AlphaFoldDB" id="A0A4Y9RXT1"/>
<evidence type="ECO:0000313" key="8">
    <source>
        <dbReference type="EMBL" id="TFW12469.1"/>
    </source>
</evidence>
<dbReference type="Gene3D" id="3.20.20.60">
    <property type="entry name" value="Phosphoenolpyruvate-binding domains"/>
    <property type="match status" value="1"/>
</dbReference>